<evidence type="ECO:0008006" key="4">
    <source>
        <dbReference type="Google" id="ProtNLM"/>
    </source>
</evidence>
<evidence type="ECO:0000313" key="2">
    <source>
        <dbReference type="EMBL" id="KAF4503946.1"/>
    </source>
</evidence>
<sequence length="207" mass="22761">MPRRGPGLFDLQRRAHDPSTTINDDRPSAAIDFFQRRAERLMVVGAADWTRFNARTVTSLASPVYCNHSCSPSLVFDMTRFEVRVSGHGPLSVGDALTFFYPSTEWRMVQPFGCECGADRCADRCLGFINRGYKIGPSIVAGYEVLAQPTRQTACGGLGDASGGLSSCPAATGRRRGRERRCREPENSLDDGGRMERQCPCAAEQMQ</sequence>
<dbReference type="EMBL" id="JAAVMX010000012">
    <property type="protein sequence ID" value="KAF4503946.1"/>
    <property type="molecule type" value="Genomic_DNA"/>
</dbReference>
<feature type="region of interest" description="Disordered" evidence="1">
    <location>
        <begin position="162"/>
        <end position="195"/>
    </location>
</feature>
<gene>
    <name evidence="2" type="ORF">G6O67_008574</name>
</gene>
<feature type="compositionally biased region" description="Basic and acidic residues" evidence="1">
    <location>
        <begin position="181"/>
        <end position="195"/>
    </location>
</feature>
<reference evidence="2 3" key="1">
    <citation type="journal article" date="2020" name="Genome Biol. Evol.">
        <title>A new high-quality draft genome assembly of the Chinese cordyceps Ophiocordyceps sinensis.</title>
        <authorList>
            <person name="Shu R."/>
            <person name="Zhang J."/>
            <person name="Meng Q."/>
            <person name="Zhang H."/>
            <person name="Zhou G."/>
            <person name="Li M."/>
            <person name="Wu P."/>
            <person name="Zhao Y."/>
            <person name="Chen C."/>
            <person name="Qin Q."/>
        </authorList>
    </citation>
    <scope>NUCLEOTIDE SEQUENCE [LARGE SCALE GENOMIC DNA]</scope>
    <source>
        <strain evidence="2 3">IOZ07</strain>
    </source>
</reference>
<evidence type="ECO:0000313" key="3">
    <source>
        <dbReference type="Proteomes" id="UP000557566"/>
    </source>
</evidence>
<dbReference type="Proteomes" id="UP000557566">
    <property type="component" value="Unassembled WGS sequence"/>
</dbReference>
<organism evidence="2 3">
    <name type="scientific">Ophiocordyceps sinensis</name>
    <dbReference type="NCBI Taxonomy" id="72228"/>
    <lineage>
        <taxon>Eukaryota</taxon>
        <taxon>Fungi</taxon>
        <taxon>Dikarya</taxon>
        <taxon>Ascomycota</taxon>
        <taxon>Pezizomycotina</taxon>
        <taxon>Sordariomycetes</taxon>
        <taxon>Hypocreomycetidae</taxon>
        <taxon>Hypocreales</taxon>
        <taxon>Ophiocordycipitaceae</taxon>
        <taxon>Ophiocordyceps</taxon>
    </lineage>
</organism>
<feature type="region of interest" description="Disordered" evidence="1">
    <location>
        <begin position="1"/>
        <end position="22"/>
    </location>
</feature>
<proteinExistence type="predicted"/>
<dbReference type="InterPro" id="IPR053201">
    <property type="entry name" value="Flavunoidine_N-MTase"/>
</dbReference>
<dbReference type="OrthoDB" id="5984008at2759"/>
<dbReference type="Gene3D" id="2.170.270.10">
    <property type="entry name" value="SET domain"/>
    <property type="match status" value="1"/>
</dbReference>
<keyword evidence="3" id="KW-1185">Reference proteome</keyword>
<dbReference type="AlphaFoldDB" id="A0A8H4LS37"/>
<evidence type="ECO:0000256" key="1">
    <source>
        <dbReference type="SAM" id="MobiDB-lite"/>
    </source>
</evidence>
<accession>A0A8H4LS37</accession>
<dbReference type="SUPFAM" id="SSF82199">
    <property type="entry name" value="SET domain"/>
    <property type="match status" value="1"/>
</dbReference>
<name>A0A8H4LS37_9HYPO</name>
<feature type="compositionally biased region" description="Basic and acidic residues" evidence="1">
    <location>
        <begin position="11"/>
        <end position="22"/>
    </location>
</feature>
<dbReference type="PANTHER" id="PTHR12350">
    <property type="entry name" value="HISTONE-LYSINE N-METHYLTRANSFERASE-RELATED"/>
    <property type="match status" value="1"/>
</dbReference>
<protein>
    <recommendedName>
        <fullName evidence="4">Galactose-proton symport</fullName>
    </recommendedName>
</protein>
<dbReference type="InterPro" id="IPR046341">
    <property type="entry name" value="SET_dom_sf"/>
</dbReference>
<dbReference type="PANTHER" id="PTHR12350:SF19">
    <property type="entry name" value="SET DOMAIN-CONTAINING PROTEIN"/>
    <property type="match status" value="1"/>
</dbReference>
<comment type="caution">
    <text evidence="2">The sequence shown here is derived from an EMBL/GenBank/DDBJ whole genome shotgun (WGS) entry which is preliminary data.</text>
</comment>